<dbReference type="EMBL" id="FAOP01000010">
    <property type="protein sequence ID" value="CUU08739.1"/>
    <property type="molecule type" value="Genomic_DNA"/>
</dbReference>
<dbReference type="AlphaFoldDB" id="A0A0S4NEC3"/>
<protein>
    <submittedName>
        <fullName evidence="1">Uncharacterized protein</fullName>
    </submittedName>
</protein>
<dbReference type="Proteomes" id="UP000182011">
    <property type="component" value="Unassembled WGS sequence"/>
</dbReference>
<evidence type="ECO:0000313" key="2">
    <source>
        <dbReference type="Proteomes" id="UP000182011"/>
    </source>
</evidence>
<gene>
    <name evidence="1" type="ORF">JGI4_02175</name>
</gene>
<accession>A0A0S4NEC3</accession>
<name>A0A0S4NEC3_9BACT</name>
<sequence length="46" mass="5151">MIETTFRVIPKDRKGNKINESFIELTLDLNHSSLTLPSKSSAIFSA</sequence>
<reference evidence="1 2" key="1">
    <citation type="submission" date="2015-11" db="EMBL/GenBank/DDBJ databases">
        <authorList>
            <person name="Zhang Y."/>
            <person name="Guo Z."/>
        </authorList>
    </citation>
    <scope>NUCLEOTIDE SEQUENCE [LARGE SCALE GENOMIC DNA]</scope>
    <source>
        <strain evidence="1">JGI-4</strain>
    </source>
</reference>
<organism evidence="1 2">
    <name type="scientific">Candidatus Kryptonium thompsonii</name>
    <dbReference type="NCBI Taxonomy" id="1633631"/>
    <lineage>
        <taxon>Bacteria</taxon>
        <taxon>Pseudomonadati</taxon>
        <taxon>Candidatus Kryptoniota</taxon>
        <taxon>Candidatus Kryptonium</taxon>
    </lineage>
</organism>
<evidence type="ECO:0000313" key="1">
    <source>
        <dbReference type="EMBL" id="CUU08739.1"/>
    </source>
</evidence>
<proteinExistence type="predicted"/>